<feature type="transmembrane region" description="Helical" evidence="1">
    <location>
        <begin position="82"/>
        <end position="99"/>
    </location>
</feature>
<accession>A0A382TFG4</accession>
<reference evidence="3" key="1">
    <citation type="submission" date="2018-05" db="EMBL/GenBank/DDBJ databases">
        <authorList>
            <person name="Lanie J.A."/>
            <person name="Ng W.-L."/>
            <person name="Kazmierczak K.M."/>
            <person name="Andrzejewski T.M."/>
            <person name="Davidsen T.M."/>
            <person name="Wayne K.J."/>
            <person name="Tettelin H."/>
            <person name="Glass J.I."/>
            <person name="Rusch D."/>
            <person name="Podicherti R."/>
            <person name="Tsui H.-C.T."/>
            <person name="Winkler M.E."/>
        </authorList>
    </citation>
    <scope>NUCLEOTIDE SEQUENCE</scope>
</reference>
<evidence type="ECO:0000259" key="2">
    <source>
        <dbReference type="Pfam" id="PF19762"/>
    </source>
</evidence>
<dbReference type="Pfam" id="PF19762">
    <property type="entry name" value="DUF6249"/>
    <property type="match status" value="1"/>
</dbReference>
<feature type="domain" description="DUF6249" evidence="2">
    <location>
        <begin position="18"/>
        <end position="126"/>
    </location>
</feature>
<protein>
    <recommendedName>
        <fullName evidence="2">DUF6249 domain-containing protein</fullName>
    </recommendedName>
</protein>
<dbReference type="EMBL" id="UINC01136185">
    <property type="protein sequence ID" value="SVD20796.1"/>
    <property type="molecule type" value="Genomic_DNA"/>
</dbReference>
<feature type="transmembrane region" description="Helical" evidence="1">
    <location>
        <begin position="15"/>
        <end position="37"/>
    </location>
</feature>
<keyword evidence="1" id="KW-1133">Transmembrane helix</keyword>
<organism evidence="3">
    <name type="scientific">marine metagenome</name>
    <dbReference type="NCBI Taxonomy" id="408172"/>
    <lineage>
        <taxon>unclassified sequences</taxon>
        <taxon>metagenomes</taxon>
        <taxon>ecological metagenomes</taxon>
    </lineage>
</organism>
<keyword evidence="1" id="KW-0812">Transmembrane</keyword>
<sequence>MFIIQNFLSEFMDSLGVLIPIFAILLPAFIVLIVFVYNSKQEKYKYDALIEVSKNVKESEEVSDLLKSFKEEKKSNTDLRKTGLVTIFTGIGLSALDYFGLGTDVLFGVGLLVMFIGVGQMIAGYVYPNQPDEITDTVESYEKK</sequence>
<evidence type="ECO:0000256" key="1">
    <source>
        <dbReference type="SAM" id="Phobius"/>
    </source>
</evidence>
<keyword evidence="1" id="KW-0472">Membrane</keyword>
<proteinExistence type="predicted"/>
<dbReference type="AlphaFoldDB" id="A0A382TFG4"/>
<gene>
    <name evidence="3" type="ORF">METZ01_LOCUS373650</name>
</gene>
<dbReference type="InterPro" id="IPR046216">
    <property type="entry name" value="DUF6249"/>
</dbReference>
<evidence type="ECO:0000313" key="3">
    <source>
        <dbReference type="EMBL" id="SVD20796.1"/>
    </source>
</evidence>
<name>A0A382TFG4_9ZZZZ</name>
<feature type="transmembrane region" description="Helical" evidence="1">
    <location>
        <begin position="105"/>
        <end position="127"/>
    </location>
</feature>